<dbReference type="GO" id="GO:0008933">
    <property type="term" value="F:peptidoglycan lytic transglycosylase activity"/>
    <property type="evidence" value="ECO:0007669"/>
    <property type="project" value="TreeGrafter"/>
</dbReference>
<feature type="chain" id="PRO_5029013188" evidence="3">
    <location>
        <begin position="22"/>
        <end position="372"/>
    </location>
</feature>
<evidence type="ECO:0000256" key="1">
    <source>
        <dbReference type="PIRSR" id="PIRSR611757-1"/>
    </source>
</evidence>
<dbReference type="Gene3D" id="1.10.8.350">
    <property type="entry name" value="Bacterial muramidase"/>
    <property type="match status" value="1"/>
</dbReference>
<dbReference type="AlphaFoldDB" id="A0A7H0HFW2"/>
<keyword evidence="6" id="KW-1185">Reference proteome</keyword>
<dbReference type="Gene3D" id="1.10.530.10">
    <property type="match status" value="1"/>
</dbReference>
<feature type="compositionally biased region" description="Low complexity" evidence="2">
    <location>
        <begin position="32"/>
        <end position="43"/>
    </location>
</feature>
<dbReference type="InterPro" id="IPR031304">
    <property type="entry name" value="SLT_2"/>
</dbReference>
<dbReference type="PANTHER" id="PTHR30163:SF9">
    <property type="entry name" value="MEMBRANE-BOUND LYTIC MUREIN TRANSGLYCOSYLASE B"/>
    <property type="match status" value="1"/>
</dbReference>
<dbReference type="SUPFAM" id="SSF53955">
    <property type="entry name" value="Lysozyme-like"/>
    <property type="match status" value="1"/>
</dbReference>
<feature type="region of interest" description="Disordered" evidence="2">
    <location>
        <begin position="19"/>
        <end position="52"/>
    </location>
</feature>
<dbReference type="InterPro" id="IPR011757">
    <property type="entry name" value="Lytic_transglycosylase_MltB"/>
</dbReference>
<dbReference type="NCBIfam" id="TIGR02282">
    <property type="entry name" value="MltB"/>
    <property type="match status" value="1"/>
</dbReference>
<dbReference type="Proteomes" id="UP000516057">
    <property type="component" value="Chromosome"/>
</dbReference>
<feature type="active site" evidence="1">
    <location>
        <position position="149"/>
    </location>
</feature>
<evidence type="ECO:0000256" key="3">
    <source>
        <dbReference type="SAM" id="SignalP"/>
    </source>
</evidence>
<dbReference type="FunFam" id="1.10.8.350:FF:000001">
    <property type="entry name" value="Lytic murein transglycosylase B"/>
    <property type="match status" value="1"/>
</dbReference>
<protein>
    <submittedName>
        <fullName evidence="5">Lytic murein transglycosylase B</fullName>
    </submittedName>
</protein>
<name>A0A7H0HFW2_9BURK</name>
<evidence type="ECO:0000313" key="5">
    <source>
        <dbReference type="EMBL" id="QNP59428.1"/>
    </source>
</evidence>
<reference evidence="5 6" key="1">
    <citation type="submission" date="2020-08" db="EMBL/GenBank/DDBJ databases">
        <title>Genome sequence of Acidovorax monticola KACC 19171T.</title>
        <authorList>
            <person name="Hyun D.-W."/>
            <person name="Bae J.-W."/>
        </authorList>
    </citation>
    <scope>NUCLEOTIDE SEQUENCE [LARGE SCALE GENOMIC DNA]</scope>
    <source>
        <strain evidence="5 6">KACC 19171</strain>
    </source>
</reference>
<dbReference type="GO" id="GO:0009253">
    <property type="term" value="P:peptidoglycan catabolic process"/>
    <property type="evidence" value="ECO:0007669"/>
    <property type="project" value="TreeGrafter"/>
</dbReference>
<evidence type="ECO:0000259" key="4">
    <source>
        <dbReference type="Pfam" id="PF13406"/>
    </source>
</evidence>
<keyword evidence="3" id="KW-0732">Signal</keyword>
<sequence length="372" mass="40500">MNRLLATALILVASAALPAGASPHKPPKKAPPAKAAAKAASSPQGTTPYASRSDAMQFADDLAARRDLDREWVRQAIGQARFLPQVPKLMLPPAKGTAKNWHVYRSRFIDPIRIRAGVRFWQEHADALARAEREYGVPAEIIAGIIGVETIYGQQMGNFRVMDALATLAFDFPAAHPRAAERQAFFQRELEQFLSLANRTGIDPFTPRGSYAGAMGLGQFMPSSWVRYAVDFDGDGRIDLFNSPVDAIGSVAHYFKQHGWVTGMPTHYAVAFDTARLQLDELLAPDILPSFSAASMAAKGALVQGDGAQHSGQLALVELQNGGDPPTFVAGTENFYVVTRYNWSSYYAMAVIELGREVAEARARAEIRPAMP</sequence>
<feature type="signal peptide" evidence="3">
    <location>
        <begin position="1"/>
        <end position="21"/>
    </location>
</feature>
<dbReference type="InterPro" id="IPR023346">
    <property type="entry name" value="Lysozyme-like_dom_sf"/>
</dbReference>
<dbReference type="PANTHER" id="PTHR30163">
    <property type="entry name" value="MEMBRANE-BOUND LYTIC MUREIN TRANSGLYCOSYLASE B"/>
    <property type="match status" value="1"/>
</dbReference>
<accession>A0A7H0HFW2</accession>
<evidence type="ECO:0000313" key="6">
    <source>
        <dbReference type="Proteomes" id="UP000516057"/>
    </source>
</evidence>
<dbReference type="RefSeq" id="WP_187736411.1">
    <property type="nucleotide sequence ID" value="NZ_CP060790.1"/>
</dbReference>
<dbReference type="Pfam" id="PF13406">
    <property type="entry name" value="SLT_2"/>
    <property type="match status" value="1"/>
</dbReference>
<gene>
    <name evidence="5" type="primary">mltB</name>
    <name evidence="5" type="ORF">H9L24_22015</name>
</gene>
<proteinExistence type="predicted"/>
<evidence type="ECO:0000256" key="2">
    <source>
        <dbReference type="SAM" id="MobiDB-lite"/>
    </source>
</evidence>
<organism evidence="5 6">
    <name type="scientific">Paenacidovorax monticola</name>
    <dbReference type="NCBI Taxonomy" id="1926868"/>
    <lineage>
        <taxon>Bacteria</taxon>
        <taxon>Pseudomonadati</taxon>
        <taxon>Pseudomonadota</taxon>
        <taxon>Betaproteobacteria</taxon>
        <taxon>Burkholderiales</taxon>
        <taxon>Comamonadaceae</taxon>
        <taxon>Paenacidovorax</taxon>
    </lineage>
</organism>
<dbReference type="CDD" id="cd13399">
    <property type="entry name" value="Slt35-like"/>
    <property type="match status" value="1"/>
</dbReference>
<dbReference type="InterPro" id="IPR043426">
    <property type="entry name" value="MltB-like"/>
</dbReference>
<dbReference type="EMBL" id="CP060790">
    <property type="protein sequence ID" value="QNP59428.1"/>
    <property type="molecule type" value="Genomic_DNA"/>
</dbReference>
<feature type="domain" description="Transglycosylase SLT" evidence="4">
    <location>
        <begin position="54"/>
        <end position="355"/>
    </location>
</feature>
<dbReference type="KEGG" id="amon:H9L24_22015"/>